<keyword evidence="9" id="KW-0560">Oxidoreductase</keyword>
<evidence type="ECO:0000256" key="1">
    <source>
        <dbReference type="ARBA" id="ARBA00001942"/>
    </source>
</evidence>
<dbReference type="GO" id="GO:0030151">
    <property type="term" value="F:molybdenum ion binding"/>
    <property type="evidence" value="ECO:0007669"/>
    <property type="project" value="TreeGrafter"/>
</dbReference>
<dbReference type="Gene3D" id="2.40.40.20">
    <property type="match status" value="1"/>
</dbReference>
<evidence type="ECO:0000256" key="3">
    <source>
        <dbReference type="ARBA" id="ARBA00010312"/>
    </source>
</evidence>
<dbReference type="CDD" id="cd02793">
    <property type="entry name" value="MopB_CT_DMSOR-BSOR-TMAOR"/>
    <property type="match status" value="1"/>
</dbReference>
<dbReference type="InterPro" id="IPR009010">
    <property type="entry name" value="Asp_de-COase-like_dom_sf"/>
</dbReference>
<dbReference type="GO" id="GO:0050626">
    <property type="term" value="F:trimethylamine-N-oxide reductase (cytochrome c) activity"/>
    <property type="evidence" value="ECO:0007669"/>
    <property type="project" value="UniProtKB-EC"/>
</dbReference>
<proteinExistence type="inferred from homology"/>
<dbReference type="PROSITE" id="PS51318">
    <property type="entry name" value="TAT"/>
    <property type="match status" value="1"/>
</dbReference>
<comment type="similarity">
    <text evidence="3">Belongs to the prokaryotic molybdopterin-containing oxidoreductase family.</text>
</comment>
<gene>
    <name evidence="13" type="primary">torA_3</name>
    <name evidence="13" type="ORF">BvCmsKKP061_04678</name>
</gene>
<dbReference type="InterPro" id="IPR041460">
    <property type="entry name" value="Molybdopterin_N"/>
</dbReference>
<evidence type="ECO:0000256" key="4">
    <source>
        <dbReference type="ARBA" id="ARBA00011885"/>
    </source>
</evidence>
<dbReference type="GO" id="GO:0030288">
    <property type="term" value="C:outer membrane-bounded periplasmic space"/>
    <property type="evidence" value="ECO:0007669"/>
    <property type="project" value="TreeGrafter"/>
</dbReference>
<dbReference type="NCBIfam" id="TIGR01409">
    <property type="entry name" value="TAT_signal_seq"/>
    <property type="match status" value="1"/>
</dbReference>
<dbReference type="InterPro" id="IPR006311">
    <property type="entry name" value="TAT_signal"/>
</dbReference>
<keyword evidence="5" id="KW-0500">Molybdenum</keyword>
<feature type="domain" description="Molybdopterin dinucleotide-binding" evidence="11">
    <location>
        <begin position="549"/>
        <end position="658"/>
    </location>
</feature>
<dbReference type="PROSITE" id="PS00932">
    <property type="entry name" value="MOLYBDOPTERIN_PROK_3"/>
    <property type="match status" value="1"/>
</dbReference>
<evidence type="ECO:0000256" key="2">
    <source>
        <dbReference type="ARBA" id="ARBA00004418"/>
    </source>
</evidence>
<keyword evidence="8" id="KW-0574">Periplasm</keyword>
<dbReference type="Gene3D" id="3.90.55.10">
    <property type="entry name" value="Dimethylsulfoxide Reductase, domain 3"/>
    <property type="match status" value="1"/>
</dbReference>
<evidence type="ECO:0000313" key="13">
    <source>
        <dbReference type="EMBL" id="GDH60809.1"/>
    </source>
</evidence>
<organism evidence="13 14">
    <name type="scientific">Escherichia coli</name>
    <dbReference type="NCBI Taxonomy" id="562"/>
    <lineage>
        <taxon>Bacteria</taxon>
        <taxon>Pseudomonadati</taxon>
        <taxon>Pseudomonadota</taxon>
        <taxon>Gammaproteobacteria</taxon>
        <taxon>Enterobacterales</taxon>
        <taxon>Enterobacteriaceae</taxon>
        <taxon>Escherichia</taxon>
    </lineage>
</organism>
<dbReference type="InterPro" id="IPR041954">
    <property type="entry name" value="CT_DMSOR/BSOR/TMAOR"/>
</dbReference>
<dbReference type="GO" id="GO:0009055">
    <property type="term" value="F:electron transfer activity"/>
    <property type="evidence" value="ECO:0007669"/>
    <property type="project" value="TreeGrafter"/>
</dbReference>
<evidence type="ECO:0000259" key="10">
    <source>
        <dbReference type="Pfam" id="PF00384"/>
    </source>
</evidence>
<evidence type="ECO:0000256" key="9">
    <source>
        <dbReference type="ARBA" id="ARBA00023002"/>
    </source>
</evidence>
<dbReference type="Proteomes" id="UP000303027">
    <property type="component" value="Unassembled WGS sequence"/>
</dbReference>
<reference evidence="13 14" key="1">
    <citation type="submission" date="2018-04" db="EMBL/GenBank/DDBJ databases">
        <title>Large scale genomics of bovine and human commensal E. coli to reveal the emerging process of EHEC.</title>
        <authorList>
            <person name="Arimizu Y."/>
            <person name="Ogura Y."/>
        </authorList>
    </citation>
    <scope>NUCLEOTIDE SEQUENCE [LARGE SCALE GENOMIC DNA]</scope>
    <source>
        <strain evidence="13 14">KK-P061</strain>
    </source>
</reference>
<keyword evidence="6" id="KW-0479">Metal-binding</keyword>
<evidence type="ECO:0000256" key="6">
    <source>
        <dbReference type="ARBA" id="ARBA00022723"/>
    </source>
</evidence>
<accession>A0A4C9HQT7</accession>
<dbReference type="Pfam" id="PF18364">
    <property type="entry name" value="Molybdopterin_N"/>
    <property type="match status" value="1"/>
</dbReference>
<dbReference type="FunFam" id="2.40.40.20:FF:000009">
    <property type="entry name" value="Biotin sulfoxide reductase 2"/>
    <property type="match status" value="1"/>
</dbReference>
<name>A0A4C9HQT7_ECOLX</name>
<evidence type="ECO:0000259" key="11">
    <source>
        <dbReference type="Pfam" id="PF01568"/>
    </source>
</evidence>
<dbReference type="InterPro" id="IPR006657">
    <property type="entry name" value="MoPterin_dinucl-bd_dom"/>
</dbReference>
<evidence type="ECO:0000256" key="7">
    <source>
        <dbReference type="ARBA" id="ARBA00022729"/>
    </source>
</evidence>
<comment type="caution">
    <text evidence="13">The sequence shown here is derived from an EMBL/GenBank/DDBJ whole genome shotgun (WGS) entry which is preliminary data.</text>
</comment>
<dbReference type="GO" id="GO:0043546">
    <property type="term" value="F:molybdopterin cofactor binding"/>
    <property type="evidence" value="ECO:0007669"/>
    <property type="project" value="InterPro"/>
</dbReference>
<comment type="subcellular location">
    <subcellularLocation>
        <location evidence="2">Periplasm</location>
    </subcellularLocation>
</comment>
<dbReference type="RefSeq" id="WP_096988023.1">
    <property type="nucleotide sequence ID" value="NZ_BFXY01000154.1"/>
</dbReference>
<dbReference type="EC" id="1.7.2.3" evidence="4"/>
<dbReference type="InterPro" id="IPR006655">
    <property type="entry name" value="Mopterin_OxRdtase_prok_CS"/>
</dbReference>
<evidence type="ECO:0000256" key="8">
    <source>
        <dbReference type="ARBA" id="ARBA00022764"/>
    </source>
</evidence>
<comment type="cofactor">
    <cofactor evidence="1">
        <name>Mo-bis(molybdopterin guanine dinucleotide)</name>
        <dbReference type="ChEBI" id="CHEBI:60539"/>
    </cofactor>
</comment>
<dbReference type="Pfam" id="PF01568">
    <property type="entry name" value="Molydop_binding"/>
    <property type="match status" value="1"/>
</dbReference>
<dbReference type="Gene3D" id="3.40.228.10">
    <property type="entry name" value="Dimethylsulfoxide Reductase, domain 2"/>
    <property type="match status" value="1"/>
</dbReference>
<dbReference type="PANTHER" id="PTHR43742:SF10">
    <property type="entry name" value="TRIMETHYLAMINE-N-OXIDE REDUCTASE 2"/>
    <property type="match status" value="1"/>
</dbReference>
<feature type="domain" description="Molybdopterin oxidoreductase" evidence="10">
    <location>
        <begin position="84"/>
        <end position="282"/>
    </location>
</feature>
<dbReference type="Pfam" id="PF00384">
    <property type="entry name" value="Molybdopterin"/>
    <property type="match status" value="2"/>
</dbReference>
<dbReference type="Gene3D" id="3.40.50.740">
    <property type="match status" value="2"/>
</dbReference>
<dbReference type="InterPro" id="IPR050612">
    <property type="entry name" value="Prok_Mopterin_Oxidored"/>
</dbReference>
<dbReference type="InterPro" id="IPR006656">
    <property type="entry name" value="Mopterin_OxRdtase"/>
</dbReference>
<protein>
    <recommendedName>
        <fullName evidence="4">trimethylamine-N-oxide reductase</fullName>
        <ecNumber evidence="4">1.7.2.3</ecNumber>
    </recommendedName>
</protein>
<sequence>MTLTRREFIKHSGIAAGALVVTSAAPLPAWAEEKGGKILTAGRWGAMNVEVKDGKIVSSTGALAKTIPNSLQSTAADQVHTTARIQHPMVRKSYLDNPLQPAKGRGEDTYVQVSWEQALKLIHEQHDRIRKANGPSAIFAGSYGWRSSGVLHKAQTLLQRYMNLAGGYSGHSGDYSTGAAQVIMPHVVGSVEVYEQQTSWPLILENSQVVVLWGMNPLNTLKIAWSSTDEQGLEYFHQLKKSGKPVIAIDPIRSETIEFFGDNATWIAPNMGTDVALIVGGVLPEMSAAIAGQASEAADDGGMTAIPVARIVDALENPGGKYQHNGKEQTYPNIKMIWWAGGGNFTHHQDTNRLIKAWQKPEMIVVSECYWTAAAKHADIVLPITTSFERNDLTMTGDYSNQHIVPMKQVVAPQFEARNDFDVFADLAELLKPGGKEIYTEGKDEMAWLKFFYDAAQKGARAQRVTMPMFNAFWQQNKLIEMRRSEKNEQYVRYGDFRADPVKNALGTPSGKIEIYSKTLEKFGYKDCPAHPTWLAPDEWKGTADEKQLQLLTAHPAHRLHSQLNYAELHKKYAVADREPITIHTEDAARFGIANGDLVRVWNKRGQILTGAVVTDGIKKGVVCVHEGAWPDLENGLCKNGSANVLTADIPSSQLANACAGNSALVYIEKYTGNAPKLTAFDQPAIQA</sequence>
<dbReference type="InterPro" id="IPR019546">
    <property type="entry name" value="TAT_signal_bac_arc"/>
</dbReference>
<dbReference type="AlphaFoldDB" id="A0A4C9HQT7"/>
<evidence type="ECO:0000313" key="14">
    <source>
        <dbReference type="Proteomes" id="UP000303027"/>
    </source>
</evidence>
<dbReference type="GO" id="GO:0009061">
    <property type="term" value="P:anaerobic respiration"/>
    <property type="evidence" value="ECO:0007669"/>
    <property type="project" value="TreeGrafter"/>
</dbReference>
<evidence type="ECO:0000256" key="5">
    <source>
        <dbReference type="ARBA" id="ARBA00022505"/>
    </source>
</evidence>
<dbReference type="PROSITE" id="PS00490">
    <property type="entry name" value="MOLYBDOPTERIN_PROK_2"/>
    <property type="match status" value="1"/>
</dbReference>
<dbReference type="PANTHER" id="PTHR43742">
    <property type="entry name" value="TRIMETHYLAMINE-N-OXIDE REDUCTASE"/>
    <property type="match status" value="1"/>
</dbReference>
<dbReference type="SUPFAM" id="SSF50692">
    <property type="entry name" value="ADC-like"/>
    <property type="match status" value="1"/>
</dbReference>
<dbReference type="SUPFAM" id="SSF53706">
    <property type="entry name" value="Formate dehydrogenase/DMSO reductase, domains 1-3"/>
    <property type="match status" value="1"/>
</dbReference>
<feature type="domain" description="Molybdopterin oxidoreductase" evidence="10">
    <location>
        <begin position="332"/>
        <end position="429"/>
    </location>
</feature>
<keyword evidence="7" id="KW-0732">Signal</keyword>
<dbReference type="EMBL" id="BFXY01000154">
    <property type="protein sequence ID" value="GDH60809.1"/>
    <property type="molecule type" value="Genomic_DNA"/>
</dbReference>
<feature type="domain" description="Molybdopterin oxidoreductase N-terminal" evidence="12">
    <location>
        <begin position="40"/>
        <end position="80"/>
    </location>
</feature>
<evidence type="ECO:0000259" key="12">
    <source>
        <dbReference type="Pfam" id="PF18364"/>
    </source>
</evidence>